<name>A0ABU6UQP3_9FABA</name>
<sequence>MKNEDEEAEEASKGRDKAVDESVVPAPAERRVVACTDQGATVDAASVWPATARRWMDWKMLPAAVDVNEWRWMMLFLSSLRHERMEARVCEFTPQDDVALEKDVDDPVIGQEEALMDELTLRDFPENRTPQSEKSLGEPPIVQEEKLLEDLLSKSTPKDDVPSDKEVKEQLAKAILMVAE</sequence>
<feature type="region of interest" description="Disordered" evidence="1">
    <location>
        <begin position="1"/>
        <end position="24"/>
    </location>
</feature>
<organism evidence="2 3">
    <name type="scientific">Stylosanthes scabra</name>
    <dbReference type="NCBI Taxonomy" id="79078"/>
    <lineage>
        <taxon>Eukaryota</taxon>
        <taxon>Viridiplantae</taxon>
        <taxon>Streptophyta</taxon>
        <taxon>Embryophyta</taxon>
        <taxon>Tracheophyta</taxon>
        <taxon>Spermatophyta</taxon>
        <taxon>Magnoliopsida</taxon>
        <taxon>eudicotyledons</taxon>
        <taxon>Gunneridae</taxon>
        <taxon>Pentapetalae</taxon>
        <taxon>rosids</taxon>
        <taxon>fabids</taxon>
        <taxon>Fabales</taxon>
        <taxon>Fabaceae</taxon>
        <taxon>Papilionoideae</taxon>
        <taxon>50 kb inversion clade</taxon>
        <taxon>dalbergioids sensu lato</taxon>
        <taxon>Dalbergieae</taxon>
        <taxon>Pterocarpus clade</taxon>
        <taxon>Stylosanthes</taxon>
    </lineage>
</organism>
<evidence type="ECO:0000313" key="3">
    <source>
        <dbReference type="Proteomes" id="UP001341840"/>
    </source>
</evidence>
<gene>
    <name evidence="2" type="ORF">PIB30_068251</name>
</gene>
<keyword evidence="3" id="KW-1185">Reference proteome</keyword>
<protein>
    <submittedName>
        <fullName evidence="2">Uncharacterized protein</fullName>
    </submittedName>
</protein>
<feature type="compositionally biased region" description="Basic and acidic residues" evidence="1">
    <location>
        <begin position="10"/>
        <end position="20"/>
    </location>
</feature>
<reference evidence="2 3" key="1">
    <citation type="journal article" date="2023" name="Plants (Basel)">
        <title>Bridging the Gap: Combining Genomics and Transcriptomics Approaches to Understand Stylosanthes scabra, an Orphan Legume from the Brazilian Caatinga.</title>
        <authorList>
            <person name="Ferreira-Neto J.R.C."/>
            <person name="da Silva M.D."/>
            <person name="Binneck E."/>
            <person name="de Melo N.F."/>
            <person name="da Silva R.H."/>
            <person name="de Melo A.L.T.M."/>
            <person name="Pandolfi V."/>
            <person name="Bustamante F.O."/>
            <person name="Brasileiro-Vidal A.C."/>
            <person name="Benko-Iseppon A.M."/>
        </authorList>
    </citation>
    <scope>NUCLEOTIDE SEQUENCE [LARGE SCALE GENOMIC DNA]</scope>
    <source>
        <tissue evidence="2">Leaves</tissue>
    </source>
</reference>
<proteinExistence type="predicted"/>
<comment type="caution">
    <text evidence="2">The sequence shown here is derived from an EMBL/GenBank/DDBJ whole genome shotgun (WGS) entry which is preliminary data.</text>
</comment>
<accession>A0ABU6UQP3</accession>
<evidence type="ECO:0000256" key="1">
    <source>
        <dbReference type="SAM" id="MobiDB-lite"/>
    </source>
</evidence>
<dbReference type="EMBL" id="JASCZI010121557">
    <property type="protein sequence ID" value="MED6162208.1"/>
    <property type="molecule type" value="Genomic_DNA"/>
</dbReference>
<dbReference type="Proteomes" id="UP001341840">
    <property type="component" value="Unassembled WGS sequence"/>
</dbReference>
<evidence type="ECO:0000313" key="2">
    <source>
        <dbReference type="EMBL" id="MED6162208.1"/>
    </source>
</evidence>